<comment type="function">
    <text evidence="11">Involved in the TonB-dependent energy-dependent transport of various receptor-bound substrates. Protects ExbD from proteolytic degradation and functionally stabilizes TonB.</text>
</comment>
<proteinExistence type="inferred from homology"/>
<dbReference type="InterPro" id="IPR002898">
    <property type="entry name" value="MotA_ExbB_proton_chnl"/>
</dbReference>
<dbReference type="PANTHER" id="PTHR30625">
    <property type="entry name" value="PROTEIN TOLQ"/>
    <property type="match status" value="1"/>
</dbReference>
<evidence type="ECO:0000256" key="10">
    <source>
        <dbReference type="ARBA" id="ARBA00023136"/>
    </source>
</evidence>
<evidence type="ECO:0000256" key="14">
    <source>
        <dbReference type="SAM" id="Phobius"/>
    </source>
</evidence>
<feature type="domain" description="MotA/TolQ/ExbB proton channel" evidence="16">
    <location>
        <begin position="209"/>
        <end position="304"/>
    </location>
</feature>
<comment type="subcellular location">
    <subcellularLocation>
        <location evidence="1">Cell inner membrane</location>
        <topology evidence="1">Multi-pass membrane protein</topology>
    </subcellularLocation>
    <subcellularLocation>
        <location evidence="12">Membrane</location>
        <topology evidence="12">Multi-pass membrane protein</topology>
    </subcellularLocation>
</comment>
<feature type="transmembrane region" description="Helical" evidence="14">
    <location>
        <begin position="274"/>
        <end position="299"/>
    </location>
</feature>
<keyword evidence="7 14" id="KW-0812">Transmembrane</keyword>
<evidence type="ECO:0000256" key="13">
    <source>
        <dbReference type="SAM" id="MobiDB-lite"/>
    </source>
</evidence>
<dbReference type="Proteomes" id="UP001596042">
    <property type="component" value="Unassembled WGS sequence"/>
</dbReference>
<keyword evidence="15" id="KW-0732">Signal</keyword>
<dbReference type="RefSeq" id="WP_374831260.1">
    <property type="nucleotide sequence ID" value="NZ_JBHEEZ010000007.1"/>
</dbReference>
<accession>A0ABV9HB52</accession>
<evidence type="ECO:0000256" key="9">
    <source>
        <dbReference type="ARBA" id="ARBA00022989"/>
    </source>
</evidence>
<dbReference type="InterPro" id="IPR014164">
    <property type="entry name" value="TonB_ExbB_1"/>
</dbReference>
<protein>
    <recommendedName>
        <fullName evidence="3">Biopolymer transport protein ExbB</fullName>
    </recommendedName>
</protein>
<sequence>MTGIWRKHIIAAVMSMGMLSAAFAFINPVAAQETPVQAEPPTLIRSQTAPVTPASEPVAAPAADAAPAPASAEPAPAVPAVQPPLPVDNPVSVPQASVEAERDARLPHDLSPWGMFMAADVVVKAVMIGLAFASLLTWTIWLAKTLELTAVTRSAKKALKIIGHSATLGEAAQALANVKGTGAILVRSAEDEVRLSLPVLAEVGGEGLKERVSSRLSRIEARASRRLSKGTGVLATIGSVGPFVGLFGTVWGIMNSFIGISESQTTNLAIVAPGIAEALLATAIGLVAAIPAVVIYNVLVRAITGYKALLADASAGVERLVSRDLDFRAAGIRESKLHAAE</sequence>
<evidence type="ECO:0000256" key="12">
    <source>
        <dbReference type="RuleBase" id="RU004057"/>
    </source>
</evidence>
<evidence type="ECO:0000256" key="6">
    <source>
        <dbReference type="ARBA" id="ARBA00022519"/>
    </source>
</evidence>
<evidence type="ECO:0000259" key="16">
    <source>
        <dbReference type="Pfam" id="PF01618"/>
    </source>
</evidence>
<keyword evidence="4 12" id="KW-0813">Transport</keyword>
<evidence type="ECO:0000313" key="18">
    <source>
        <dbReference type="Proteomes" id="UP001596042"/>
    </source>
</evidence>
<dbReference type="Pfam" id="PF01618">
    <property type="entry name" value="MotA_ExbB"/>
    <property type="match status" value="1"/>
</dbReference>
<evidence type="ECO:0000256" key="5">
    <source>
        <dbReference type="ARBA" id="ARBA00022475"/>
    </source>
</evidence>
<evidence type="ECO:0000256" key="11">
    <source>
        <dbReference type="ARBA" id="ARBA00024816"/>
    </source>
</evidence>
<feature type="transmembrane region" description="Helical" evidence="14">
    <location>
        <begin position="121"/>
        <end position="143"/>
    </location>
</feature>
<evidence type="ECO:0000256" key="4">
    <source>
        <dbReference type="ARBA" id="ARBA00022448"/>
    </source>
</evidence>
<gene>
    <name evidence="17" type="primary">exbB</name>
    <name evidence="17" type="ORF">ACFO1V_14050</name>
</gene>
<comment type="subunit">
    <text evidence="2">The accessory proteins ExbB and ExbD seem to form a complex with TonB.</text>
</comment>
<evidence type="ECO:0000256" key="1">
    <source>
        <dbReference type="ARBA" id="ARBA00004429"/>
    </source>
</evidence>
<reference evidence="18" key="1">
    <citation type="journal article" date="2019" name="Int. J. Syst. Evol. Microbiol.">
        <title>The Global Catalogue of Microorganisms (GCM) 10K type strain sequencing project: providing services to taxonomists for standard genome sequencing and annotation.</title>
        <authorList>
            <consortium name="The Broad Institute Genomics Platform"/>
            <consortium name="The Broad Institute Genome Sequencing Center for Infectious Disease"/>
            <person name="Wu L."/>
            <person name="Ma J."/>
        </authorList>
    </citation>
    <scope>NUCLEOTIDE SEQUENCE [LARGE SCALE GENOMIC DNA]</scope>
    <source>
        <strain evidence="18">CGMCC 1.15731</strain>
    </source>
</reference>
<keyword evidence="10 14" id="KW-0472">Membrane</keyword>
<name>A0ABV9HB52_9HYPH</name>
<evidence type="ECO:0000256" key="2">
    <source>
        <dbReference type="ARBA" id="ARBA00011471"/>
    </source>
</evidence>
<feature type="transmembrane region" description="Helical" evidence="14">
    <location>
        <begin position="232"/>
        <end position="254"/>
    </location>
</feature>
<keyword evidence="9 14" id="KW-1133">Transmembrane helix</keyword>
<evidence type="ECO:0000256" key="7">
    <source>
        <dbReference type="ARBA" id="ARBA00022692"/>
    </source>
</evidence>
<evidence type="ECO:0000256" key="8">
    <source>
        <dbReference type="ARBA" id="ARBA00022927"/>
    </source>
</evidence>
<dbReference type="InterPro" id="IPR050790">
    <property type="entry name" value="ExbB/TolQ_transport"/>
</dbReference>
<keyword evidence="6" id="KW-0997">Cell inner membrane</keyword>
<keyword evidence="18" id="KW-1185">Reference proteome</keyword>
<dbReference type="PANTHER" id="PTHR30625:SF16">
    <property type="entry name" value="BIOPOLYMER TRANSPORT PROTEIN EXBB"/>
    <property type="match status" value="1"/>
</dbReference>
<keyword evidence="8 12" id="KW-0653">Protein transport</keyword>
<evidence type="ECO:0000313" key="17">
    <source>
        <dbReference type="EMBL" id="MFC4626311.1"/>
    </source>
</evidence>
<evidence type="ECO:0000256" key="3">
    <source>
        <dbReference type="ARBA" id="ARBA00022093"/>
    </source>
</evidence>
<comment type="similarity">
    <text evidence="12">Belongs to the exbB/tolQ family.</text>
</comment>
<feature type="chain" id="PRO_5046634873" description="Biopolymer transport protein ExbB" evidence="15">
    <location>
        <begin position="25"/>
        <end position="341"/>
    </location>
</feature>
<feature type="region of interest" description="Disordered" evidence="13">
    <location>
        <begin position="48"/>
        <end position="84"/>
    </location>
</feature>
<evidence type="ECO:0000256" key="15">
    <source>
        <dbReference type="SAM" id="SignalP"/>
    </source>
</evidence>
<feature type="compositionally biased region" description="Low complexity" evidence="13">
    <location>
        <begin position="49"/>
        <end position="80"/>
    </location>
</feature>
<dbReference type="EMBL" id="JBHSEL010000124">
    <property type="protein sequence ID" value="MFC4626311.1"/>
    <property type="molecule type" value="Genomic_DNA"/>
</dbReference>
<feature type="signal peptide" evidence="15">
    <location>
        <begin position="1"/>
        <end position="24"/>
    </location>
</feature>
<dbReference type="NCBIfam" id="TIGR02797">
    <property type="entry name" value="exbB"/>
    <property type="match status" value="1"/>
</dbReference>
<keyword evidence="5" id="KW-1003">Cell membrane</keyword>
<organism evidence="17 18">
    <name type="scientific">Daeguia caeni</name>
    <dbReference type="NCBI Taxonomy" id="439612"/>
    <lineage>
        <taxon>Bacteria</taxon>
        <taxon>Pseudomonadati</taxon>
        <taxon>Pseudomonadota</taxon>
        <taxon>Alphaproteobacteria</taxon>
        <taxon>Hyphomicrobiales</taxon>
        <taxon>Brucellaceae</taxon>
        <taxon>Daeguia</taxon>
    </lineage>
</organism>
<comment type="caution">
    <text evidence="17">The sequence shown here is derived from an EMBL/GenBank/DDBJ whole genome shotgun (WGS) entry which is preliminary data.</text>
</comment>